<dbReference type="InterPro" id="IPR027417">
    <property type="entry name" value="P-loop_NTPase"/>
</dbReference>
<dbReference type="Gene3D" id="3.40.50.300">
    <property type="entry name" value="P-loop containing nucleotide triphosphate hydrolases"/>
    <property type="match status" value="1"/>
</dbReference>
<name>A0A9N9PPE2_9HELO</name>
<keyword evidence="2" id="KW-1185">Reference proteome</keyword>
<proteinExistence type="predicted"/>
<reference evidence="1" key="1">
    <citation type="submission" date="2021-07" db="EMBL/GenBank/DDBJ databases">
        <authorList>
            <person name="Durling M."/>
        </authorList>
    </citation>
    <scope>NUCLEOTIDE SEQUENCE</scope>
</reference>
<evidence type="ECO:0000313" key="1">
    <source>
        <dbReference type="EMBL" id="CAG8950558.1"/>
    </source>
</evidence>
<evidence type="ECO:0008006" key="3">
    <source>
        <dbReference type="Google" id="ProtNLM"/>
    </source>
</evidence>
<dbReference type="EMBL" id="CAJVRL010000038">
    <property type="protein sequence ID" value="CAG8950558.1"/>
    <property type="molecule type" value="Genomic_DNA"/>
</dbReference>
<comment type="caution">
    <text evidence="1">The sequence shown here is derived from an EMBL/GenBank/DDBJ whole genome shotgun (WGS) entry which is preliminary data.</text>
</comment>
<dbReference type="Pfam" id="PF17784">
    <property type="entry name" value="Sulfotransfer_4"/>
    <property type="match status" value="2"/>
</dbReference>
<accession>A0A9N9PPE2</accession>
<dbReference type="AlphaFoldDB" id="A0A9N9PPE2"/>
<sequence>MFTALNKLGYNSYHGLVAATDPRSRADRHLACWREALNYKVHGIGKAYSPSDLDKILQYHSAVTDMPCINFSKELIERFPNAKVIFTHRDPQAWIKTTSPHSEIAFTSAWGIGHYSRHTMTKKRFLKYMSQYTAFIKSLVPTENILEFHPGDGWEPLCRFLGKQVPVDEPFPFANKGLSILDMVRFAIRREVVRFFKPYLMVLGILAVG</sequence>
<dbReference type="InterPro" id="IPR040632">
    <property type="entry name" value="Sulfotransfer_4"/>
</dbReference>
<protein>
    <recommendedName>
        <fullName evidence="3">NAD dependent epimerase/dehydratase</fullName>
    </recommendedName>
</protein>
<dbReference type="OrthoDB" id="408152at2759"/>
<dbReference type="PANTHER" id="PTHR36978">
    <property type="entry name" value="P-LOOP CONTAINING NUCLEOTIDE TRIPHOSPHATE HYDROLASE"/>
    <property type="match status" value="1"/>
</dbReference>
<dbReference type="SUPFAM" id="SSF52540">
    <property type="entry name" value="P-loop containing nucleoside triphosphate hydrolases"/>
    <property type="match status" value="1"/>
</dbReference>
<feature type="non-terminal residue" evidence="1">
    <location>
        <position position="1"/>
    </location>
</feature>
<dbReference type="Proteomes" id="UP000696280">
    <property type="component" value="Unassembled WGS sequence"/>
</dbReference>
<organism evidence="1 2">
    <name type="scientific">Hymenoscyphus fraxineus</name>
    <dbReference type="NCBI Taxonomy" id="746836"/>
    <lineage>
        <taxon>Eukaryota</taxon>
        <taxon>Fungi</taxon>
        <taxon>Dikarya</taxon>
        <taxon>Ascomycota</taxon>
        <taxon>Pezizomycotina</taxon>
        <taxon>Leotiomycetes</taxon>
        <taxon>Helotiales</taxon>
        <taxon>Helotiaceae</taxon>
        <taxon>Hymenoscyphus</taxon>
    </lineage>
</organism>
<gene>
    <name evidence="1" type="ORF">HYFRA_00002767</name>
</gene>
<dbReference type="PANTHER" id="PTHR36978:SF3">
    <property type="entry name" value="P-LOOP CONTAINING NUCLEOSIDE TRIPHOSPHATE HYDROLASE PROTEIN"/>
    <property type="match status" value="1"/>
</dbReference>
<evidence type="ECO:0000313" key="2">
    <source>
        <dbReference type="Proteomes" id="UP000696280"/>
    </source>
</evidence>